<accession>A0ABV5NL17</accession>
<dbReference type="GO" id="GO:0016746">
    <property type="term" value="F:acyltransferase activity"/>
    <property type="evidence" value="ECO:0007669"/>
    <property type="project" value="UniProtKB-KW"/>
</dbReference>
<feature type="region of interest" description="Disordered" evidence="1">
    <location>
        <begin position="1"/>
        <end position="24"/>
    </location>
</feature>
<feature type="region of interest" description="Disordered" evidence="1">
    <location>
        <begin position="57"/>
        <end position="125"/>
    </location>
</feature>
<keyword evidence="3" id="KW-0808">Transferase</keyword>
<feature type="domain" description="N-acetyltransferase" evidence="2">
    <location>
        <begin position="199"/>
        <end position="323"/>
    </location>
</feature>
<evidence type="ECO:0000259" key="2">
    <source>
        <dbReference type="PROSITE" id="PS51186"/>
    </source>
</evidence>
<organism evidence="3 4">
    <name type="scientific">Nonomuraea salmonea</name>
    <dbReference type="NCBI Taxonomy" id="46181"/>
    <lineage>
        <taxon>Bacteria</taxon>
        <taxon>Bacillati</taxon>
        <taxon>Actinomycetota</taxon>
        <taxon>Actinomycetes</taxon>
        <taxon>Streptosporangiales</taxon>
        <taxon>Streptosporangiaceae</taxon>
        <taxon>Nonomuraea</taxon>
    </lineage>
</organism>
<comment type="caution">
    <text evidence="3">The sequence shown here is derived from an EMBL/GenBank/DDBJ whole genome shotgun (WGS) entry which is preliminary data.</text>
</comment>
<dbReference type="Pfam" id="PF12746">
    <property type="entry name" value="GNAT_acetyltran"/>
    <property type="match status" value="1"/>
</dbReference>
<dbReference type="RefSeq" id="WP_379483332.1">
    <property type="nucleotide sequence ID" value="NZ_JBHMCF010000011.1"/>
</dbReference>
<dbReference type="InterPro" id="IPR000182">
    <property type="entry name" value="GNAT_dom"/>
</dbReference>
<dbReference type="InterPro" id="IPR016181">
    <property type="entry name" value="Acyl_CoA_acyltransferase"/>
</dbReference>
<name>A0ABV5NL17_9ACTN</name>
<dbReference type="SUPFAM" id="SSF55729">
    <property type="entry name" value="Acyl-CoA N-acyltransferases (Nat)"/>
    <property type="match status" value="1"/>
</dbReference>
<keyword evidence="3" id="KW-0012">Acyltransferase</keyword>
<protein>
    <submittedName>
        <fullName evidence="3">GNAT family N-acetyltransferase</fullName>
        <ecNumber evidence="3">2.3.-.-</ecNumber>
    </submittedName>
</protein>
<dbReference type="Gene3D" id="3.40.630.30">
    <property type="match status" value="1"/>
</dbReference>
<evidence type="ECO:0000256" key="1">
    <source>
        <dbReference type="SAM" id="MobiDB-lite"/>
    </source>
</evidence>
<gene>
    <name evidence="3" type="ORF">ACFFR3_15790</name>
</gene>
<feature type="compositionally biased region" description="Low complexity" evidence="1">
    <location>
        <begin position="70"/>
        <end position="101"/>
    </location>
</feature>
<dbReference type="Proteomes" id="UP001589568">
    <property type="component" value="Unassembled WGS sequence"/>
</dbReference>
<sequence>MTSDDSDPDDRRSAGHAPRTPHLTDTDLLRIELGVIWRLDARGRLPGPEDMVIGVPTTGPATTSMPAPGPTAFGPTATSPTTLGPTTTGVPVTDPTAPAADRAQPYGAAATPAPDDVSSYSPDTAVPEHLHTGGLTAAVAGHLPGELAERLLGVVSSGGGRFPEVLATCRAMLGGDRVTLSEGFSYVVEGPVRFDVPAEVVTSASGAHARLVRPLRPAEWAPDEWDELVAGGEGAPWAMIVENGEVVSICHTARNTPGGAEAGTWTSPAHRGRGHAAATTAAWASLLPGVRLYYSTSADNRSSQRVAERLGLRLIGHLWKLTP</sequence>
<reference evidence="3 4" key="1">
    <citation type="submission" date="2024-09" db="EMBL/GenBank/DDBJ databases">
        <authorList>
            <person name="Sun Q."/>
            <person name="Mori K."/>
        </authorList>
    </citation>
    <scope>NUCLEOTIDE SEQUENCE [LARGE SCALE GENOMIC DNA]</scope>
    <source>
        <strain evidence="3 4">JCM 3324</strain>
    </source>
</reference>
<dbReference type="InterPro" id="IPR027365">
    <property type="entry name" value="GNAT_acetyltra_YdfB-like"/>
</dbReference>
<evidence type="ECO:0000313" key="4">
    <source>
        <dbReference type="Proteomes" id="UP001589568"/>
    </source>
</evidence>
<evidence type="ECO:0000313" key="3">
    <source>
        <dbReference type="EMBL" id="MFB9470984.1"/>
    </source>
</evidence>
<dbReference type="PROSITE" id="PS51186">
    <property type="entry name" value="GNAT"/>
    <property type="match status" value="1"/>
</dbReference>
<dbReference type="EMBL" id="JBHMCF010000011">
    <property type="protein sequence ID" value="MFB9470984.1"/>
    <property type="molecule type" value="Genomic_DNA"/>
</dbReference>
<keyword evidence="4" id="KW-1185">Reference proteome</keyword>
<dbReference type="EC" id="2.3.-.-" evidence="3"/>
<proteinExistence type="predicted"/>